<comment type="subcellular location">
    <subcellularLocation>
        <location evidence="1">Cell membrane</location>
        <topology evidence="1">Multi-pass membrane protein</topology>
    </subcellularLocation>
</comment>
<feature type="transmembrane region" description="Helical" evidence="9">
    <location>
        <begin position="93"/>
        <end position="114"/>
    </location>
</feature>
<evidence type="ECO:0000259" key="10">
    <source>
        <dbReference type="PROSITE" id="PS51104"/>
    </source>
</evidence>
<feature type="transmembrane region" description="Helical" evidence="9">
    <location>
        <begin position="178"/>
        <end position="199"/>
    </location>
</feature>
<dbReference type="InterPro" id="IPR013853">
    <property type="entry name" value="EIIC-GAT"/>
</dbReference>
<protein>
    <submittedName>
        <fullName evidence="11">PTS system galactitol-specific IIC component</fullName>
    </submittedName>
</protein>
<dbReference type="Proteomes" id="UP000717624">
    <property type="component" value="Unassembled WGS sequence"/>
</dbReference>
<dbReference type="RefSeq" id="WP_204516889.1">
    <property type="nucleotide sequence ID" value="NZ_BAABIN010000015.1"/>
</dbReference>
<evidence type="ECO:0000256" key="6">
    <source>
        <dbReference type="ARBA" id="ARBA00022692"/>
    </source>
</evidence>
<dbReference type="GO" id="GO:0005886">
    <property type="term" value="C:plasma membrane"/>
    <property type="evidence" value="ECO:0007669"/>
    <property type="project" value="UniProtKB-SubCell"/>
</dbReference>
<dbReference type="PROSITE" id="PS51104">
    <property type="entry name" value="PTS_EIIC_TYPE_2"/>
    <property type="match status" value="1"/>
</dbReference>
<feature type="transmembrane region" description="Helical" evidence="9">
    <location>
        <begin position="355"/>
        <end position="377"/>
    </location>
</feature>
<evidence type="ECO:0000256" key="2">
    <source>
        <dbReference type="ARBA" id="ARBA00022448"/>
    </source>
</evidence>
<evidence type="ECO:0000256" key="3">
    <source>
        <dbReference type="ARBA" id="ARBA00022475"/>
    </source>
</evidence>
<name>A0A938XWX0_9BACL</name>
<feature type="transmembrane region" description="Helical" evidence="9">
    <location>
        <begin position="220"/>
        <end position="241"/>
    </location>
</feature>
<feature type="transmembrane region" description="Helical" evidence="9">
    <location>
        <begin position="253"/>
        <end position="274"/>
    </location>
</feature>
<keyword evidence="4" id="KW-0762">Sugar transport</keyword>
<reference evidence="11" key="1">
    <citation type="submission" date="2021-01" db="EMBL/GenBank/DDBJ databases">
        <title>Genomic Encyclopedia of Type Strains, Phase IV (KMG-IV): sequencing the most valuable type-strain genomes for metagenomic binning, comparative biology and taxonomic classification.</title>
        <authorList>
            <person name="Goeker M."/>
        </authorList>
    </citation>
    <scope>NUCLEOTIDE SEQUENCE</scope>
    <source>
        <strain evidence="11">DSM 25523</strain>
    </source>
</reference>
<keyword evidence="7 9" id="KW-1133">Transmembrane helix</keyword>
<evidence type="ECO:0000256" key="7">
    <source>
        <dbReference type="ARBA" id="ARBA00022989"/>
    </source>
</evidence>
<comment type="caution">
    <text evidence="11">The sequence shown here is derived from an EMBL/GenBank/DDBJ whole genome shotgun (WGS) entry which is preliminary data.</text>
</comment>
<dbReference type="InterPro" id="IPR013014">
    <property type="entry name" value="PTS_EIIC_2"/>
</dbReference>
<keyword evidence="3" id="KW-1003">Cell membrane</keyword>
<keyword evidence="5" id="KW-0598">Phosphotransferase system</keyword>
<dbReference type="Pfam" id="PF03611">
    <property type="entry name" value="EIIC-GAT"/>
    <property type="match status" value="1"/>
</dbReference>
<evidence type="ECO:0000256" key="1">
    <source>
        <dbReference type="ARBA" id="ARBA00004651"/>
    </source>
</evidence>
<gene>
    <name evidence="11" type="ORF">JOD01_000751</name>
</gene>
<feature type="transmembrane region" description="Helical" evidence="9">
    <location>
        <begin position="329"/>
        <end position="348"/>
    </location>
</feature>
<evidence type="ECO:0000256" key="8">
    <source>
        <dbReference type="ARBA" id="ARBA00023136"/>
    </source>
</evidence>
<dbReference type="PIRSF" id="PIRSF006304">
    <property type="entry name" value="GatC"/>
    <property type="match status" value="1"/>
</dbReference>
<keyword evidence="2" id="KW-0813">Transport</keyword>
<dbReference type="GO" id="GO:0015577">
    <property type="term" value="F:galactitol transmembrane transporter activity"/>
    <property type="evidence" value="ECO:0007669"/>
    <property type="project" value="InterPro"/>
</dbReference>
<evidence type="ECO:0000313" key="11">
    <source>
        <dbReference type="EMBL" id="MBM7589153.1"/>
    </source>
</evidence>
<keyword evidence="6 9" id="KW-0812">Transmembrane</keyword>
<feature type="transmembrane region" description="Helical" evidence="9">
    <location>
        <begin position="6"/>
        <end position="31"/>
    </location>
</feature>
<evidence type="ECO:0000256" key="9">
    <source>
        <dbReference type="SAM" id="Phobius"/>
    </source>
</evidence>
<evidence type="ECO:0000256" key="5">
    <source>
        <dbReference type="ARBA" id="ARBA00022683"/>
    </source>
</evidence>
<keyword evidence="8 9" id="KW-0472">Membrane</keyword>
<dbReference type="PANTHER" id="PTHR37324:SF2">
    <property type="entry name" value="PTS SYSTEM GALACTITOL-SPECIFIC EIIC COMPONENT"/>
    <property type="match status" value="1"/>
</dbReference>
<accession>A0A938XWX0</accession>
<dbReference type="GO" id="GO:0009401">
    <property type="term" value="P:phosphoenolpyruvate-dependent sugar phosphotransferase system"/>
    <property type="evidence" value="ECO:0007669"/>
    <property type="project" value="UniProtKB-KW"/>
</dbReference>
<feature type="transmembrane region" description="Helical" evidence="9">
    <location>
        <begin position="295"/>
        <end position="323"/>
    </location>
</feature>
<feature type="transmembrane region" description="Helical" evidence="9">
    <location>
        <begin position="38"/>
        <end position="60"/>
    </location>
</feature>
<proteinExistence type="predicted"/>
<keyword evidence="12" id="KW-1185">Reference proteome</keyword>
<organism evidence="11 12">
    <name type="scientific">Brevibacillus fulvus</name>
    <dbReference type="NCBI Taxonomy" id="1125967"/>
    <lineage>
        <taxon>Bacteria</taxon>
        <taxon>Bacillati</taxon>
        <taxon>Bacillota</taxon>
        <taxon>Bacilli</taxon>
        <taxon>Bacillales</taxon>
        <taxon>Paenibacillaceae</taxon>
        <taxon>Brevibacillus</taxon>
    </lineage>
</organism>
<evidence type="ECO:0000256" key="4">
    <source>
        <dbReference type="ARBA" id="ARBA00022597"/>
    </source>
</evidence>
<dbReference type="AlphaFoldDB" id="A0A938XWX0"/>
<dbReference type="PANTHER" id="PTHR37324">
    <property type="entry name" value="PTS SYSTEM GALACTITOL-SPECIFIC EIIC COMPONENT"/>
    <property type="match status" value="1"/>
</dbReference>
<evidence type="ECO:0000313" key="12">
    <source>
        <dbReference type="Proteomes" id="UP000717624"/>
    </source>
</evidence>
<feature type="transmembrane region" description="Helical" evidence="9">
    <location>
        <begin position="135"/>
        <end position="158"/>
    </location>
</feature>
<dbReference type="EMBL" id="JAFBEB010000002">
    <property type="protein sequence ID" value="MBM7589153.1"/>
    <property type="molecule type" value="Genomic_DNA"/>
</dbReference>
<sequence length="449" mass="48984">MATLQSWIEFILALGAPVFVPFIMIVVGLFARMKLKEAVSAALTLGVAFIGMNIVVGFMMDSMGPAARSFAQNTGIQLNIIDGGWTSLATLAWAWPLAFFMFPLQLGLNILMLITKQTNTLNVDLWNVWGKILTAVLVLGVSGSIPLAFIVAGLQVILELKLGDVNQKHIYRLTQIPGVTSTHSMTLFGIILYPLNRLFDYIPGLNKHIDANWLKEKIGVFAENHVMGFIIGGLLGLFASYSLQETLLLGVQAAASLTLFPMVAKLFMQALAPLSDAVSEFMRRRFSGRELHIGLDWPIMAGCNEIWVTAIVLVPVTLLLAAVLPGNNILPFAGIINLSLAVPALIVTGGNLLRMILLGLVTTPVFLYIATYFAPIITNLARQTNALDVPAGQMISWSTLEYPVYRYIFTQVAAGSLLGIVGAIVWLGLFSWYVKDMKKRAQAMADDQL</sequence>
<feature type="transmembrane region" description="Helical" evidence="9">
    <location>
        <begin position="408"/>
        <end position="434"/>
    </location>
</feature>
<feature type="domain" description="PTS EIIC type-2" evidence="10">
    <location>
        <begin position="8"/>
        <end position="433"/>
    </location>
</feature>
<dbReference type="InterPro" id="IPR004703">
    <property type="entry name" value="PTS_sugar-sp_permease"/>
</dbReference>